<comment type="caution">
    <text evidence="2">The sequence shown here is derived from an EMBL/GenBank/DDBJ whole genome shotgun (WGS) entry which is preliminary data.</text>
</comment>
<dbReference type="EMBL" id="JAHRIP010068115">
    <property type="protein sequence ID" value="MEQ2308039.1"/>
    <property type="molecule type" value="Genomic_DNA"/>
</dbReference>
<reference evidence="2 3" key="1">
    <citation type="submission" date="2021-06" db="EMBL/GenBank/DDBJ databases">
        <authorList>
            <person name="Palmer J.M."/>
        </authorList>
    </citation>
    <scope>NUCLEOTIDE SEQUENCE [LARGE SCALE GENOMIC DNA]</scope>
    <source>
        <strain evidence="2 3">AS_MEX2019</strain>
        <tissue evidence="2">Muscle</tissue>
    </source>
</reference>
<organism evidence="2 3">
    <name type="scientific">Ameca splendens</name>
    <dbReference type="NCBI Taxonomy" id="208324"/>
    <lineage>
        <taxon>Eukaryota</taxon>
        <taxon>Metazoa</taxon>
        <taxon>Chordata</taxon>
        <taxon>Craniata</taxon>
        <taxon>Vertebrata</taxon>
        <taxon>Euteleostomi</taxon>
        <taxon>Actinopterygii</taxon>
        <taxon>Neopterygii</taxon>
        <taxon>Teleostei</taxon>
        <taxon>Neoteleostei</taxon>
        <taxon>Acanthomorphata</taxon>
        <taxon>Ovalentaria</taxon>
        <taxon>Atherinomorphae</taxon>
        <taxon>Cyprinodontiformes</taxon>
        <taxon>Goodeidae</taxon>
        <taxon>Ameca</taxon>
    </lineage>
</organism>
<dbReference type="Proteomes" id="UP001469553">
    <property type="component" value="Unassembled WGS sequence"/>
</dbReference>
<evidence type="ECO:0000256" key="1">
    <source>
        <dbReference type="SAM" id="MobiDB-lite"/>
    </source>
</evidence>
<evidence type="ECO:0000313" key="2">
    <source>
        <dbReference type="EMBL" id="MEQ2308039.1"/>
    </source>
</evidence>
<feature type="region of interest" description="Disordered" evidence="1">
    <location>
        <begin position="1"/>
        <end position="20"/>
    </location>
</feature>
<sequence length="71" mass="8068">MGGSSCEKERRESDERGERRMRVCAESVTVSPSSDQAKVLLPAQMDETEDYAQLRRQFWLSAPRLIPLLLG</sequence>
<evidence type="ECO:0000313" key="3">
    <source>
        <dbReference type="Proteomes" id="UP001469553"/>
    </source>
</evidence>
<protein>
    <submittedName>
        <fullName evidence="2">Uncharacterized protein</fullName>
    </submittedName>
</protein>
<gene>
    <name evidence="2" type="ORF">AMECASPLE_024173</name>
</gene>
<proteinExistence type="predicted"/>
<name>A0ABV0ZP56_9TELE</name>
<accession>A0ABV0ZP56</accession>
<keyword evidence="3" id="KW-1185">Reference proteome</keyword>